<reference evidence="3 4" key="1">
    <citation type="submission" date="2020-04" db="EMBL/GenBank/DDBJ databases">
        <title>Draft genome of Pyxidicoccus fallax type strain.</title>
        <authorList>
            <person name="Whitworth D.E."/>
        </authorList>
    </citation>
    <scope>NUCLEOTIDE SEQUENCE [LARGE SCALE GENOMIC DNA]</scope>
    <source>
        <strain evidence="3 4">DSM 14698</strain>
    </source>
</reference>
<dbReference type="EMBL" id="JABBJJ010000173">
    <property type="protein sequence ID" value="NMO19212.1"/>
    <property type="molecule type" value="Genomic_DNA"/>
</dbReference>
<dbReference type="SUPFAM" id="SSF47090">
    <property type="entry name" value="PGBD-like"/>
    <property type="match status" value="1"/>
</dbReference>
<dbReference type="InterPro" id="IPR002477">
    <property type="entry name" value="Peptidoglycan-bd-like"/>
</dbReference>
<accession>A0A848LNH9</accession>
<dbReference type="InterPro" id="IPR036366">
    <property type="entry name" value="PGBDSf"/>
</dbReference>
<organism evidence="3 4">
    <name type="scientific">Pyxidicoccus fallax</name>
    <dbReference type="NCBI Taxonomy" id="394095"/>
    <lineage>
        <taxon>Bacteria</taxon>
        <taxon>Pseudomonadati</taxon>
        <taxon>Myxococcota</taxon>
        <taxon>Myxococcia</taxon>
        <taxon>Myxococcales</taxon>
        <taxon>Cystobacterineae</taxon>
        <taxon>Myxococcaceae</taxon>
        <taxon>Pyxidicoccus</taxon>
    </lineage>
</organism>
<name>A0A848LNH9_9BACT</name>
<proteinExistence type="predicted"/>
<comment type="caution">
    <text evidence="3">The sequence shown here is derived from an EMBL/GenBank/DDBJ whole genome shotgun (WGS) entry which is preliminary data.</text>
</comment>
<dbReference type="InterPro" id="IPR018392">
    <property type="entry name" value="LysM"/>
</dbReference>
<evidence type="ECO:0000256" key="1">
    <source>
        <dbReference type="SAM" id="MobiDB-lite"/>
    </source>
</evidence>
<gene>
    <name evidence="3" type="ORF">HG543_30730</name>
</gene>
<dbReference type="Pfam" id="PF01471">
    <property type="entry name" value="PG_binding_1"/>
    <property type="match status" value="1"/>
</dbReference>
<dbReference type="RefSeq" id="WP_169348465.1">
    <property type="nucleotide sequence ID" value="NZ_JABBJJ010000173.1"/>
</dbReference>
<dbReference type="CDD" id="cd00118">
    <property type="entry name" value="LysM"/>
    <property type="match status" value="1"/>
</dbReference>
<dbReference type="Gene3D" id="3.10.350.10">
    <property type="entry name" value="LysM domain"/>
    <property type="match status" value="1"/>
</dbReference>
<dbReference type="AlphaFoldDB" id="A0A848LNH9"/>
<evidence type="ECO:0000313" key="3">
    <source>
        <dbReference type="EMBL" id="NMO19212.1"/>
    </source>
</evidence>
<dbReference type="Proteomes" id="UP000518300">
    <property type="component" value="Unassembled WGS sequence"/>
</dbReference>
<evidence type="ECO:0000259" key="2">
    <source>
        <dbReference type="Pfam" id="PF01471"/>
    </source>
</evidence>
<feature type="domain" description="Peptidoglycan binding-like" evidence="2">
    <location>
        <begin position="175"/>
        <end position="225"/>
    </location>
</feature>
<dbReference type="InterPro" id="IPR036779">
    <property type="entry name" value="LysM_dom_sf"/>
</dbReference>
<protein>
    <submittedName>
        <fullName evidence="3">LysM peptidoglycan-binding domain-containing protein</fullName>
    </submittedName>
</protein>
<feature type="region of interest" description="Disordered" evidence="1">
    <location>
        <begin position="62"/>
        <end position="82"/>
    </location>
</feature>
<sequence>MPRSQEALDTAPTPVGRGEYVVQRGEGLTAIAHAHGCTWQSIWNHPDNAELKAARRNPHVLLPGDRLTLPRPEQKQSGARTGQVNTFQVRGKRVKLVFVVRDALGQPFAGKSYLLEAGSLREEGTTGPDGRIEHVIDPREKTAKLTLWPDQPFYPETLTYSLAVGQLEPIDSLRGLQARLNNLGYTCGDADGVLDGALRVALRAFQRAQGLEETGAPDTATQDKLLEVYGF</sequence>
<dbReference type="Gene3D" id="1.10.101.10">
    <property type="entry name" value="PGBD-like superfamily/PGBD"/>
    <property type="match status" value="1"/>
</dbReference>
<keyword evidence="4" id="KW-1185">Reference proteome</keyword>
<dbReference type="SUPFAM" id="SSF54106">
    <property type="entry name" value="LysM domain"/>
    <property type="match status" value="1"/>
</dbReference>
<dbReference type="InterPro" id="IPR036365">
    <property type="entry name" value="PGBD-like_sf"/>
</dbReference>
<evidence type="ECO:0000313" key="4">
    <source>
        <dbReference type="Proteomes" id="UP000518300"/>
    </source>
</evidence>